<keyword evidence="2" id="KW-1185">Reference proteome</keyword>
<sequence>MSNLRRISQSWNIMLKSLKGSRQALGWAPPSTLHVIVTTTWESSQVVSHLHTAPHSLPHGPVMGDSGTVPWDTLRLLVTNGAGSGVPNYNIALQSLPKPRTCNYAKY</sequence>
<dbReference type="EMBL" id="JAWDGP010000593">
    <property type="protein sequence ID" value="KAK3799156.1"/>
    <property type="molecule type" value="Genomic_DNA"/>
</dbReference>
<accession>A0AAE1E9F6</accession>
<name>A0AAE1E9F6_9GAST</name>
<evidence type="ECO:0000313" key="2">
    <source>
        <dbReference type="Proteomes" id="UP001283361"/>
    </source>
</evidence>
<evidence type="ECO:0000313" key="1">
    <source>
        <dbReference type="EMBL" id="KAK3799156.1"/>
    </source>
</evidence>
<dbReference type="Proteomes" id="UP001283361">
    <property type="component" value="Unassembled WGS sequence"/>
</dbReference>
<reference evidence="1" key="1">
    <citation type="journal article" date="2023" name="G3 (Bethesda)">
        <title>A reference genome for the long-term kleptoplast-retaining sea slug Elysia crispata morphotype clarki.</title>
        <authorList>
            <person name="Eastman K.E."/>
            <person name="Pendleton A.L."/>
            <person name="Shaikh M.A."/>
            <person name="Suttiyut T."/>
            <person name="Ogas R."/>
            <person name="Tomko P."/>
            <person name="Gavelis G."/>
            <person name="Widhalm J.R."/>
            <person name="Wisecaver J.H."/>
        </authorList>
    </citation>
    <scope>NUCLEOTIDE SEQUENCE</scope>
    <source>
        <strain evidence="1">ECLA1</strain>
    </source>
</reference>
<protein>
    <submittedName>
        <fullName evidence="1">Uncharacterized protein</fullName>
    </submittedName>
</protein>
<dbReference type="AlphaFoldDB" id="A0AAE1E9F6"/>
<gene>
    <name evidence="1" type="ORF">RRG08_051430</name>
</gene>
<organism evidence="1 2">
    <name type="scientific">Elysia crispata</name>
    <name type="common">lettuce slug</name>
    <dbReference type="NCBI Taxonomy" id="231223"/>
    <lineage>
        <taxon>Eukaryota</taxon>
        <taxon>Metazoa</taxon>
        <taxon>Spiralia</taxon>
        <taxon>Lophotrochozoa</taxon>
        <taxon>Mollusca</taxon>
        <taxon>Gastropoda</taxon>
        <taxon>Heterobranchia</taxon>
        <taxon>Euthyneura</taxon>
        <taxon>Panpulmonata</taxon>
        <taxon>Sacoglossa</taxon>
        <taxon>Placobranchoidea</taxon>
        <taxon>Plakobranchidae</taxon>
        <taxon>Elysia</taxon>
    </lineage>
</organism>
<comment type="caution">
    <text evidence="1">The sequence shown here is derived from an EMBL/GenBank/DDBJ whole genome shotgun (WGS) entry which is preliminary data.</text>
</comment>
<proteinExistence type="predicted"/>